<dbReference type="AlphaFoldDB" id="A0A8D8T1W6"/>
<organism evidence="1">
    <name type="scientific">Cacopsylla melanoneura</name>
    <dbReference type="NCBI Taxonomy" id="428564"/>
    <lineage>
        <taxon>Eukaryota</taxon>
        <taxon>Metazoa</taxon>
        <taxon>Ecdysozoa</taxon>
        <taxon>Arthropoda</taxon>
        <taxon>Hexapoda</taxon>
        <taxon>Insecta</taxon>
        <taxon>Pterygota</taxon>
        <taxon>Neoptera</taxon>
        <taxon>Paraneoptera</taxon>
        <taxon>Hemiptera</taxon>
        <taxon>Sternorrhyncha</taxon>
        <taxon>Psylloidea</taxon>
        <taxon>Psyllidae</taxon>
        <taxon>Psyllinae</taxon>
        <taxon>Cacopsylla</taxon>
    </lineage>
</organism>
<protein>
    <submittedName>
        <fullName evidence="1">Uncharacterized protein</fullName>
    </submittedName>
</protein>
<name>A0A8D8T1W6_9HEMI</name>
<proteinExistence type="predicted"/>
<evidence type="ECO:0000313" key="1">
    <source>
        <dbReference type="EMBL" id="CAG6678826.1"/>
    </source>
</evidence>
<reference evidence="1" key="1">
    <citation type="submission" date="2021-05" db="EMBL/GenBank/DDBJ databases">
        <authorList>
            <person name="Alioto T."/>
            <person name="Alioto T."/>
            <person name="Gomez Garrido J."/>
        </authorList>
    </citation>
    <scope>NUCLEOTIDE SEQUENCE</scope>
</reference>
<sequence length="175" mass="19977">MSSKLVFKVPCPKNARAPPCEPQIFGGFKWNLYIRKFRNGGNIYSDGTVIPTYQHKLYLECTPVDEDLTDWKCTTHCQIIFDDLKPTEMSFNPGPNVLKTLGQNQLLPYKSLTFSVHNNCQYVDDFFLEELYTGGCWDSGNVYAICGLFGCVCFKCFHIFEVTFKNVVINQPSLV</sequence>
<accession>A0A8D8T1W6</accession>
<dbReference type="EMBL" id="HBUF01247176">
    <property type="protein sequence ID" value="CAG6678826.1"/>
    <property type="molecule type" value="Transcribed_RNA"/>
</dbReference>